<sequence>MSVNEDLRFKLRPLYSSYSKADCTPILQNSDSKYSISVSKGTKRKRTSELTQRTFKQSYSKTLSDIQKESTSNQRFQTFLDISKENFGFSNSRSPVYYPQQMTDQVDDCFSYNDAGVTCSEIKTCMSTVTHTATSSYETTDSGAREVKRAKRVERNRQSAAASRERKKRYLEQLERRVSVLSADNVRLQMELWKQLAVKHENQVLIEENNRLREELHFHQTLLGLKEREGMISTTLSFDFN</sequence>
<accession>A0A9C7PYM4</accession>
<gene>
    <name evidence="9" type="ORF">GpartN1_g4078.t1</name>
    <name evidence="10" type="ORF">GpartN1_g4684.t1</name>
</gene>
<protein>
    <recommendedName>
        <fullName evidence="8">BZIP domain-containing protein</fullName>
    </recommendedName>
</protein>
<dbReference type="PROSITE" id="PS50217">
    <property type="entry name" value="BZIP"/>
    <property type="match status" value="1"/>
</dbReference>
<keyword evidence="5" id="KW-0804">Transcription</keyword>
<feature type="region of interest" description="Disordered" evidence="7">
    <location>
        <begin position="140"/>
        <end position="164"/>
    </location>
</feature>
<dbReference type="Proteomes" id="UP001061958">
    <property type="component" value="Unassembled WGS sequence"/>
</dbReference>
<evidence type="ECO:0000256" key="7">
    <source>
        <dbReference type="SAM" id="MobiDB-lite"/>
    </source>
</evidence>
<evidence type="ECO:0000256" key="4">
    <source>
        <dbReference type="ARBA" id="ARBA00023125"/>
    </source>
</evidence>
<dbReference type="OrthoDB" id="1435597at2759"/>
<dbReference type="CDD" id="cd14687">
    <property type="entry name" value="bZIP_ATF2"/>
    <property type="match status" value="1"/>
</dbReference>
<feature type="compositionally biased region" description="Basic and acidic residues" evidence="7">
    <location>
        <begin position="143"/>
        <end position="157"/>
    </location>
</feature>
<dbReference type="InterPro" id="IPR004827">
    <property type="entry name" value="bZIP"/>
</dbReference>
<name>A0A9C7PYM4_9RHOD</name>
<dbReference type="AlphaFoldDB" id="A0A9C7PYM4"/>
<comment type="caution">
    <text evidence="9">The sequence shown here is derived from an EMBL/GenBank/DDBJ whole genome shotgun (WGS) entry which is preliminary data.</text>
</comment>
<reference evidence="9" key="2">
    <citation type="submission" date="2022-01" db="EMBL/GenBank/DDBJ databases">
        <authorList>
            <person name="Hirooka S."/>
            <person name="Miyagishima S.Y."/>
        </authorList>
    </citation>
    <scope>NUCLEOTIDE SEQUENCE</scope>
    <source>
        <strain evidence="9">NBRC 102759</strain>
    </source>
</reference>
<keyword evidence="6" id="KW-0539">Nucleus</keyword>
<dbReference type="PANTHER" id="PTHR46714:SF6">
    <property type="entry name" value="TRANSCRIPTIONAL ACTIVATOR HAC1"/>
    <property type="match status" value="1"/>
</dbReference>
<dbReference type="GO" id="GO:0000981">
    <property type="term" value="F:DNA-binding transcription factor activity, RNA polymerase II-specific"/>
    <property type="evidence" value="ECO:0007669"/>
    <property type="project" value="InterPro"/>
</dbReference>
<organism evidence="9 11">
    <name type="scientific">Galdieria partita</name>
    <dbReference type="NCBI Taxonomy" id="83374"/>
    <lineage>
        <taxon>Eukaryota</taxon>
        <taxon>Rhodophyta</taxon>
        <taxon>Bangiophyceae</taxon>
        <taxon>Galdieriales</taxon>
        <taxon>Galdieriaceae</taxon>
        <taxon>Galdieria</taxon>
    </lineage>
</organism>
<evidence type="ECO:0000256" key="6">
    <source>
        <dbReference type="ARBA" id="ARBA00023242"/>
    </source>
</evidence>
<evidence type="ECO:0000313" key="11">
    <source>
        <dbReference type="Proteomes" id="UP001061958"/>
    </source>
</evidence>
<evidence type="ECO:0000256" key="1">
    <source>
        <dbReference type="ARBA" id="ARBA00004123"/>
    </source>
</evidence>
<evidence type="ECO:0000256" key="5">
    <source>
        <dbReference type="ARBA" id="ARBA00023163"/>
    </source>
</evidence>
<dbReference type="InterPro" id="IPR046347">
    <property type="entry name" value="bZIP_sf"/>
</dbReference>
<keyword evidence="4" id="KW-0238">DNA-binding</keyword>
<feature type="domain" description="BZIP" evidence="8">
    <location>
        <begin position="146"/>
        <end position="192"/>
    </location>
</feature>
<keyword evidence="3" id="KW-0805">Transcription regulation</keyword>
<keyword evidence="11" id="KW-1185">Reference proteome</keyword>
<evidence type="ECO:0000256" key="2">
    <source>
        <dbReference type="ARBA" id="ARBA00007163"/>
    </source>
</evidence>
<dbReference type="EMBL" id="BQMJ01000038">
    <property type="protein sequence ID" value="GJQ12893.1"/>
    <property type="molecule type" value="Genomic_DNA"/>
</dbReference>
<dbReference type="GO" id="GO:0003677">
    <property type="term" value="F:DNA binding"/>
    <property type="evidence" value="ECO:0007669"/>
    <property type="project" value="UniProtKB-KW"/>
</dbReference>
<dbReference type="GO" id="GO:0005634">
    <property type="term" value="C:nucleus"/>
    <property type="evidence" value="ECO:0007669"/>
    <property type="project" value="UniProtKB-SubCell"/>
</dbReference>
<evidence type="ECO:0000313" key="9">
    <source>
        <dbReference type="EMBL" id="GJQ12287.1"/>
    </source>
</evidence>
<dbReference type="GO" id="GO:0045944">
    <property type="term" value="P:positive regulation of transcription by RNA polymerase II"/>
    <property type="evidence" value="ECO:0007669"/>
    <property type="project" value="InterPro"/>
</dbReference>
<dbReference type="SUPFAM" id="SSF57959">
    <property type="entry name" value="Leucine zipper domain"/>
    <property type="match status" value="1"/>
</dbReference>
<dbReference type="SMART" id="SM00338">
    <property type="entry name" value="BRLZ"/>
    <property type="match status" value="1"/>
</dbReference>
<dbReference type="PROSITE" id="PS00036">
    <property type="entry name" value="BZIP_BASIC"/>
    <property type="match status" value="1"/>
</dbReference>
<evidence type="ECO:0000256" key="3">
    <source>
        <dbReference type="ARBA" id="ARBA00023015"/>
    </source>
</evidence>
<dbReference type="Gene3D" id="1.20.5.170">
    <property type="match status" value="1"/>
</dbReference>
<dbReference type="InterPro" id="IPR044280">
    <property type="entry name" value="Hac1/HY5"/>
</dbReference>
<dbReference type="Pfam" id="PF00170">
    <property type="entry name" value="bZIP_1"/>
    <property type="match status" value="1"/>
</dbReference>
<dbReference type="EMBL" id="BQMJ01000032">
    <property type="protein sequence ID" value="GJQ12287.1"/>
    <property type="molecule type" value="Genomic_DNA"/>
</dbReference>
<evidence type="ECO:0000313" key="10">
    <source>
        <dbReference type="EMBL" id="GJQ12893.1"/>
    </source>
</evidence>
<reference evidence="9" key="1">
    <citation type="journal article" date="2022" name="Proc. Natl. Acad. Sci. U.S.A.">
        <title>Life cycle and functional genomics of the unicellular red alga Galdieria for elucidating algal and plant evolution and industrial use.</title>
        <authorList>
            <person name="Hirooka S."/>
            <person name="Itabashi T."/>
            <person name="Ichinose T.M."/>
            <person name="Onuma R."/>
            <person name="Fujiwara T."/>
            <person name="Yamashita S."/>
            <person name="Jong L.W."/>
            <person name="Tomita R."/>
            <person name="Iwane A.H."/>
            <person name="Miyagishima S.Y."/>
        </authorList>
    </citation>
    <scope>NUCLEOTIDE SEQUENCE</scope>
    <source>
        <strain evidence="9">NBRC 102759</strain>
    </source>
</reference>
<proteinExistence type="inferred from homology"/>
<comment type="subcellular location">
    <subcellularLocation>
        <location evidence="1">Nucleus</location>
    </subcellularLocation>
</comment>
<evidence type="ECO:0000259" key="8">
    <source>
        <dbReference type="PROSITE" id="PS50217"/>
    </source>
</evidence>
<dbReference type="PANTHER" id="PTHR46714">
    <property type="entry name" value="TRANSCRIPTIONAL ACTIVATOR HAC1"/>
    <property type="match status" value="1"/>
</dbReference>
<comment type="similarity">
    <text evidence="2">Belongs to the bZIP family.</text>
</comment>